<name>A0A109K5K6_9BRAD</name>
<evidence type="ECO:0000313" key="1">
    <source>
        <dbReference type="EMBL" id="KWV60839.1"/>
    </source>
</evidence>
<accession>A0A109K5K6</accession>
<keyword evidence="2" id="KW-1185">Reference proteome</keyword>
<dbReference type="Proteomes" id="UP000057737">
    <property type="component" value="Unassembled WGS sequence"/>
</dbReference>
<dbReference type="OrthoDB" id="1359545at2"/>
<organism evidence="1 2">
    <name type="scientific">Bradyrhizobium macuxiense</name>
    <dbReference type="NCBI Taxonomy" id="1755647"/>
    <lineage>
        <taxon>Bacteria</taxon>
        <taxon>Pseudomonadati</taxon>
        <taxon>Pseudomonadota</taxon>
        <taxon>Alphaproteobacteria</taxon>
        <taxon>Hyphomicrobiales</taxon>
        <taxon>Nitrobacteraceae</taxon>
        <taxon>Bradyrhizobium</taxon>
    </lineage>
</organism>
<proteinExistence type="predicted"/>
<sequence length="195" mass="22510">MLSERQFLFLREAALQLQYALDAFEEFARLKQSSARPDTLFKALDDFLDHAARVEAVFWPTKKYFARGQELRELLSVKDDNYLHNHELRNRLQHFDEYLDDWIDKPQTEAHIGDLLVDSVVKVNGKRIYGLREFDSATTTYIFNGKEFLIGRMAEAARSLMNDLQKLPPHPLGTVLPHRERPLLADGHGAGSIDI</sequence>
<dbReference type="EMBL" id="LNCU01000011">
    <property type="protein sequence ID" value="KWV60839.1"/>
    <property type="molecule type" value="Genomic_DNA"/>
</dbReference>
<reference evidence="1 2" key="1">
    <citation type="submission" date="2015-11" db="EMBL/GenBank/DDBJ databases">
        <title>Draft Genome Sequence of the Strain BR 10303 (Bradyrhizobium sp.) isolated from nodules of Centrolobium paraense.</title>
        <authorList>
            <person name="Zelli J.E."/>
            <person name="Simoes-Araujo J.L."/>
            <person name="Barauna A.C."/>
            <person name="Silva K."/>
        </authorList>
    </citation>
    <scope>NUCLEOTIDE SEQUENCE [LARGE SCALE GENOMIC DNA]</scope>
    <source>
        <strain evidence="1 2">BR 10303</strain>
    </source>
</reference>
<evidence type="ECO:0000313" key="2">
    <source>
        <dbReference type="Proteomes" id="UP000057737"/>
    </source>
</evidence>
<dbReference type="AlphaFoldDB" id="A0A109K5K6"/>
<comment type="caution">
    <text evidence="1">The sequence shown here is derived from an EMBL/GenBank/DDBJ whole genome shotgun (WGS) entry which is preliminary data.</text>
</comment>
<dbReference type="RefSeq" id="WP_066499615.1">
    <property type="nucleotide sequence ID" value="NZ_LNCU01000011.1"/>
</dbReference>
<gene>
    <name evidence="1" type="ORF">AS156_27795</name>
</gene>
<protein>
    <submittedName>
        <fullName evidence="1">Uncharacterized protein</fullName>
    </submittedName>
</protein>